<feature type="signal peptide" evidence="1">
    <location>
        <begin position="1"/>
        <end position="20"/>
    </location>
</feature>
<dbReference type="Pfam" id="PF10973">
    <property type="entry name" value="DUF2799"/>
    <property type="match status" value="1"/>
</dbReference>
<dbReference type="EMBL" id="FRFG01000008">
    <property type="protein sequence ID" value="SHO54853.1"/>
    <property type="molecule type" value="Genomic_DNA"/>
</dbReference>
<dbReference type="RefSeq" id="WP_073579759.1">
    <property type="nucleotide sequence ID" value="NZ_AP024897.1"/>
</dbReference>
<gene>
    <name evidence="2" type="ORF">VQ7734_00571</name>
</gene>
<keyword evidence="3" id="KW-1185">Reference proteome</keyword>
<feature type="chain" id="PRO_5012093839" description="Lipoprotein" evidence="1">
    <location>
        <begin position="21"/>
        <end position="128"/>
    </location>
</feature>
<dbReference type="Proteomes" id="UP000184600">
    <property type="component" value="Unassembled WGS sequence"/>
</dbReference>
<dbReference type="InterPro" id="IPR021242">
    <property type="entry name" value="DUF2799"/>
</dbReference>
<dbReference type="PROSITE" id="PS51257">
    <property type="entry name" value="PROKAR_LIPOPROTEIN"/>
    <property type="match status" value="1"/>
</dbReference>
<proteinExistence type="predicted"/>
<evidence type="ECO:0008006" key="4">
    <source>
        <dbReference type="Google" id="ProtNLM"/>
    </source>
</evidence>
<evidence type="ECO:0000313" key="3">
    <source>
        <dbReference type="Proteomes" id="UP000184600"/>
    </source>
</evidence>
<reference evidence="3" key="1">
    <citation type="submission" date="2016-12" db="EMBL/GenBank/DDBJ databases">
        <authorList>
            <person name="Rodrigo-Torres L."/>
            <person name="Arahal R.D."/>
            <person name="Lucena T."/>
        </authorList>
    </citation>
    <scope>NUCLEOTIDE SEQUENCE [LARGE SCALE GENOMIC DNA]</scope>
</reference>
<name>A0A1M7YQD6_9VIBR</name>
<evidence type="ECO:0000313" key="2">
    <source>
        <dbReference type="EMBL" id="SHO54853.1"/>
    </source>
</evidence>
<sequence>MKSLLTVVCALFISACSSQSLPVVSDSQGWQQFGYDQGFQGLDKTSFAELSEQGVNELTDERYADYIQGYSAGNQAYCAQDPFQLGLTQAPYYGVCDQDNPDFRTAYEQGQWEDDVTSGAYMSESDYE</sequence>
<dbReference type="OrthoDB" id="5917937at2"/>
<evidence type="ECO:0000256" key="1">
    <source>
        <dbReference type="SAM" id="SignalP"/>
    </source>
</evidence>
<keyword evidence="1" id="KW-0732">Signal</keyword>
<organism evidence="2 3">
    <name type="scientific">Vibrio quintilis</name>
    <dbReference type="NCBI Taxonomy" id="1117707"/>
    <lineage>
        <taxon>Bacteria</taxon>
        <taxon>Pseudomonadati</taxon>
        <taxon>Pseudomonadota</taxon>
        <taxon>Gammaproteobacteria</taxon>
        <taxon>Vibrionales</taxon>
        <taxon>Vibrionaceae</taxon>
        <taxon>Vibrio</taxon>
    </lineage>
</organism>
<dbReference type="AlphaFoldDB" id="A0A1M7YQD6"/>
<protein>
    <recommendedName>
        <fullName evidence="4">Lipoprotein</fullName>
    </recommendedName>
</protein>
<accession>A0A1M7YQD6</accession>